<evidence type="ECO:0000256" key="3">
    <source>
        <dbReference type="ARBA" id="ARBA00022989"/>
    </source>
</evidence>
<evidence type="ECO:0000256" key="2">
    <source>
        <dbReference type="ARBA" id="ARBA00022692"/>
    </source>
</evidence>
<evidence type="ECO:0008006" key="8">
    <source>
        <dbReference type="Google" id="ProtNLM"/>
    </source>
</evidence>
<proteinExistence type="predicted"/>
<accession>A0ABR7PEK4</accession>
<evidence type="ECO:0000313" key="6">
    <source>
        <dbReference type="EMBL" id="MBC8629763.1"/>
    </source>
</evidence>
<dbReference type="EMBL" id="JACRTP010000008">
    <property type="protein sequence ID" value="MBC8629763.1"/>
    <property type="molecule type" value="Genomic_DNA"/>
</dbReference>
<gene>
    <name evidence="6" type="ORF">H8712_14340</name>
</gene>
<feature type="transmembrane region" description="Helical" evidence="5">
    <location>
        <begin position="191"/>
        <end position="210"/>
    </location>
</feature>
<feature type="transmembrane region" description="Helical" evidence="5">
    <location>
        <begin position="68"/>
        <end position="89"/>
    </location>
</feature>
<comment type="subcellular location">
    <subcellularLocation>
        <location evidence="1">Membrane</location>
        <topology evidence="1">Multi-pass membrane protein</topology>
    </subcellularLocation>
</comment>
<dbReference type="InterPro" id="IPR035952">
    <property type="entry name" value="Rhomboid-like_sf"/>
</dbReference>
<dbReference type="RefSeq" id="WP_022303529.1">
    <property type="nucleotide sequence ID" value="NZ_DAWEHX010000033.1"/>
</dbReference>
<keyword evidence="2 5" id="KW-0812">Transmembrane</keyword>
<feature type="transmembrane region" description="Helical" evidence="5">
    <location>
        <begin position="129"/>
        <end position="150"/>
    </location>
</feature>
<protein>
    <recommendedName>
        <fullName evidence="8">Rhomboid family intramembrane serine protease</fullName>
    </recommendedName>
</protein>
<evidence type="ECO:0000256" key="5">
    <source>
        <dbReference type="SAM" id="Phobius"/>
    </source>
</evidence>
<feature type="transmembrane region" description="Helical" evidence="5">
    <location>
        <begin position="101"/>
        <end position="123"/>
    </location>
</feature>
<feature type="transmembrane region" description="Helical" evidence="5">
    <location>
        <begin position="157"/>
        <end position="179"/>
    </location>
</feature>
<keyword evidence="7" id="KW-1185">Reference proteome</keyword>
<organism evidence="6 7">
    <name type="scientific">Blautia stercoris</name>
    <dbReference type="NCBI Taxonomy" id="871664"/>
    <lineage>
        <taxon>Bacteria</taxon>
        <taxon>Bacillati</taxon>
        <taxon>Bacillota</taxon>
        <taxon>Clostridia</taxon>
        <taxon>Lachnospirales</taxon>
        <taxon>Lachnospiraceae</taxon>
        <taxon>Blautia</taxon>
    </lineage>
</organism>
<dbReference type="SUPFAM" id="SSF144091">
    <property type="entry name" value="Rhomboid-like"/>
    <property type="match status" value="1"/>
</dbReference>
<keyword evidence="4 5" id="KW-0472">Membrane</keyword>
<evidence type="ECO:0000256" key="1">
    <source>
        <dbReference type="ARBA" id="ARBA00004141"/>
    </source>
</evidence>
<feature type="transmembrane region" description="Helical" evidence="5">
    <location>
        <begin position="21"/>
        <end position="48"/>
    </location>
</feature>
<comment type="caution">
    <text evidence="6">The sequence shown here is derived from an EMBL/GenBank/DDBJ whole genome shotgun (WGS) entry which is preliminary data.</text>
</comment>
<sequence length="284" mass="33190">MNFLNKMERKFGRYAIPELTKYIILCYVIGYALEVFQNMTGVGIMGYLALSPYHILHGQIWRLVSWVLIPPSGLDIFTIIMLLFYYSLGTALERTWGEFRYNVYIFSGILFTVIGAFLLYFIGGLQISLYGASIISTYYINLSIFLAFAANYPDMQVLLYFVIPIKIKWMAYLDIAYLAYNFIRVSGYGAWAVRMMILVSLLNFIIFFFMTRNYKTISPREIHRKQQFKKAVHPKMTPNITKHKCAICGRTENDGDDLEFRFCSKCNGNYEYCQEHLFTHTHIK</sequence>
<dbReference type="Proteomes" id="UP000661649">
    <property type="component" value="Unassembled WGS sequence"/>
</dbReference>
<reference evidence="6 7" key="1">
    <citation type="submission" date="2020-08" db="EMBL/GenBank/DDBJ databases">
        <title>Genome public.</title>
        <authorList>
            <person name="Liu C."/>
            <person name="Sun Q."/>
        </authorList>
    </citation>
    <scope>NUCLEOTIDE SEQUENCE [LARGE SCALE GENOMIC DNA]</scope>
    <source>
        <strain evidence="6 7">3_YM_SP_D4_24.mj</strain>
    </source>
</reference>
<evidence type="ECO:0000313" key="7">
    <source>
        <dbReference type="Proteomes" id="UP000661649"/>
    </source>
</evidence>
<evidence type="ECO:0000256" key="4">
    <source>
        <dbReference type="ARBA" id="ARBA00023136"/>
    </source>
</evidence>
<name>A0ABR7PEK4_9FIRM</name>
<keyword evidence="3 5" id="KW-1133">Transmembrane helix</keyword>